<dbReference type="Proteomes" id="UP000069940">
    <property type="component" value="Unassembled WGS sequence"/>
</dbReference>
<dbReference type="InterPro" id="IPR050951">
    <property type="entry name" value="Retrovirus_Pol_polyprotein"/>
</dbReference>
<sequence>MASSAGLKPPKPIVLGENMAAQWKTCVVNAMVLVKRNEKIRICIDPSQMTNSASAELKQHTEMDLEMQSLKSVVMQGWPETRNELIPELRKYWNFRDEMAVYDGLIFKSNQVLIPQPLRKAMLAKIHSGHAGIQSCIRRAKQVVFWIGMGSDIQEMVEACTICQRHQRSNTKQSIVLKDIPGLPFERVASDLFHFKGKEYLLLVDSYSGYFDMKQLPETTSKQVIKQLKEWFSIHGIPQVLETDNGPQYASAEFRHFRDKWGFEHKTSSPHFPRANGLAERYVQVAKSMLKKCSDDQSDIQLALLHLRNTPRSSSIPSPNERLMGRLVRSNMPMTLEALRPRVSVNVQQLLEREREIQKEYADRGTVEPPKFAEQERILIQDQASRRWAPGAIVKQFDGNRSYLVTDGERTLRRNTHHLRKLRGSDQMEDSLQETRHPVENDPDDTRSETQTEATVNQGQHSSMDMPRESAAATPRVRRSGRTVKPNRCSEFLYY</sequence>
<proteinExistence type="predicted"/>
<keyword evidence="5" id="KW-1185">Reference proteome</keyword>
<evidence type="ECO:0000259" key="3">
    <source>
        <dbReference type="PROSITE" id="PS50994"/>
    </source>
</evidence>
<feature type="region of interest" description="Disordered" evidence="2">
    <location>
        <begin position="421"/>
        <end position="484"/>
    </location>
</feature>
<dbReference type="SUPFAM" id="SSF53098">
    <property type="entry name" value="Ribonuclease H-like"/>
    <property type="match status" value="1"/>
</dbReference>
<name>A0ABM1ZPT1_AEDAL</name>
<dbReference type="RefSeq" id="XP_062704473.1">
    <property type="nucleotide sequence ID" value="XM_062848489.1"/>
</dbReference>
<feature type="domain" description="Integrase catalytic" evidence="3">
    <location>
        <begin position="180"/>
        <end position="341"/>
    </location>
</feature>
<organism evidence="4 5">
    <name type="scientific">Aedes albopictus</name>
    <name type="common">Asian tiger mosquito</name>
    <name type="synonym">Stegomyia albopicta</name>
    <dbReference type="NCBI Taxonomy" id="7160"/>
    <lineage>
        <taxon>Eukaryota</taxon>
        <taxon>Metazoa</taxon>
        <taxon>Ecdysozoa</taxon>
        <taxon>Arthropoda</taxon>
        <taxon>Hexapoda</taxon>
        <taxon>Insecta</taxon>
        <taxon>Pterygota</taxon>
        <taxon>Neoptera</taxon>
        <taxon>Endopterygota</taxon>
        <taxon>Diptera</taxon>
        <taxon>Nematocera</taxon>
        <taxon>Culicoidea</taxon>
        <taxon>Culicidae</taxon>
        <taxon>Culicinae</taxon>
        <taxon>Aedini</taxon>
        <taxon>Aedes</taxon>
        <taxon>Stegomyia</taxon>
    </lineage>
</organism>
<feature type="compositionally biased region" description="Basic and acidic residues" evidence="2">
    <location>
        <begin position="433"/>
        <end position="450"/>
    </location>
</feature>
<dbReference type="InterPro" id="IPR041588">
    <property type="entry name" value="Integrase_H2C2"/>
</dbReference>
<dbReference type="InterPro" id="IPR036397">
    <property type="entry name" value="RNaseH_sf"/>
</dbReference>
<dbReference type="EC" id="2.7.7.49" evidence="1"/>
<evidence type="ECO:0000313" key="5">
    <source>
        <dbReference type="Proteomes" id="UP000069940"/>
    </source>
</evidence>
<protein>
    <recommendedName>
        <fullName evidence="1">RNA-directed DNA polymerase</fullName>
        <ecNumber evidence="1">2.7.7.49</ecNumber>
    </recommendedName>
</protein>
<evidence type="ECO:0000313" key="4">
    <source>
        <dbReference type="EnsemblMetazoa" id="AALFPA23_020503.P30279"/>
    </source>
</evidence>
<dbReference type="GeneID" id="134286813"/>
<dbReference type="Gene3D" id="1.10.340.70">
    <property type="match status" value="1"/>
</dbReference>
<evidence type="ECO:0000256" key="2">
    <source>
        <dbReference type="SAM" id="MobiDB-lite"/>
    </source>
</evidence>
<reference evidence="4" key="2">
    <citation type="submission" date="2025-05" db="UniProtKB">
        <authorList>
            <consortium name="EnsemblMetazoa"/>
        </authorList>
    </citation>
    <scope>IDENTIFICATION</scope>
    <source>
        <strain evidence="4">Foshan</strain>
    </source>
</reference>
<evidence type="ECO:0000256" key="1">
    <source>
        <dbReference type="ARBA" id="ARBA00012493"/>
    </source>
</evidence>
<dbReference type="EnsemblMetazoa" id="AALFPA23_020503.R30279">
    <property type="protein sequence ID" value="AALFPA23_020503.P30279"/>
    <property type="gene ID" value="AALFPA23_020503"/>
</dbReference>
<feature type="compositionally biased region" description="Polar residues" evidence="2">
    <location>
        <begin position="451"/>
        <end position="463"/>
    </location>
</feature>
<dbReference type="PANTHER" id="PTHR37984">
    <property type="entry name" value="PROTEIN CBG26694"/>
    <property type="match status" value="1"/>
</dbReference>
<dbReference type="Pfam" id="PF00665">
    <property type="entry name" value="rve"/>
    <property type="match status" value="1"/>
</dbReference>
<dbReference type="Pfam" id="PF17921">
    <property type="entry name" value="Integrase_H2C2"/>
    <property type="match status" value="1"/>
</dbReference>
<dbReference type="InterPro" id="IPR001584">
    <property type="entry name" value="Integrase_cat-core"/>
</dbReference>
<reference evidence="5" key="1">
    <citation type="journal article" date="2015" name="Proc. Natl. Acad. Sci. U.S.A.">
        <title>Genome sequence of the Asian Tiger mosquito, Aedes albopictus, reveals insights into its biology, genetics, and evolution.</title>
        <authorList>
            <person name="Chen X.G."/>
            <person name="Jiang X."/>
            <person name="Gu J."/>
            <person name="Xu M."/>
            <person name="Wu Y."/>
            <person name="Deng Y."/>
            <person name="Zhang C."/>
            <person name="Bonizzoni M."/>
            <person name="Dermauw W."/>
            <person name="Vontas J."/>
            <person name="Armbruster P."/>
            <person name="Huang X."/>
            <person name="Yang Y."/>
            <person name="Zhang H."/>
            <person name="He W."/>
            <person name="Peng H."/>
            <person name="Liu Y."/>
            <person name="Wu K."/>
            <person name="Chen J."/>
            <person name="Lirakis M."/>
            <person name="Topalis P."/>
            <person name="Van Leeuwen T."/>
            <person name="Hall A.B."/>
            <person name="Jiang X."/>
            <person name="Thorpe C."/>
            <person name="Mueller R.L."/>
            <person name="Sun C."/>
            <person name="Waterhouse R.M."/>
            <person name="Yan G."/>
            <person name="Tu Z.J."/>
            <person name="Fang X."/>
            <person name="James A.A."/>
        </authorList>
    </citation>
    <scope>NUCLEOTIDE SEQUENCE [LARGE SCALE GENOMIC DNA]</scope>
    <source>
        <strain evidence="5">Foshan</strain>
    </source>
</reference>
<dbReference type="InterPro" id="IPR012337">
    <property type="entry name" value="RNaseH-like_sf"/>
</dbReference>
<dbReference type="Gene3D" id="3.30.420.10">
    <property type="entry name" value="Ribonuclease H-like superfamily/Ribonuclease H"/>
    <property type="match status" value="1"/>
</dbReference>
<accession>A0ABM1ZPT1</accession>
<dbReference type="PANTHER" id="PTHR37984:SF7">
    <property type="entry name" value="INTEGRASE CATALYTIC DOMAIN-CONTAINING PROTEIN"/>
    <property type="match status" value="1"/>
</dbReference>
<dbReference type="PROSITE" id="PS50994">
    <property type="entry name" value="INTEGRASE"/>
    <property type="match status" value="1"/>
</dbReference>